<name>A0AAP4A9G0_CLOPF</name>
<accession>A0AAP4A9G0</accession>
<evidence type="ECO:0008006" key="3">
    <source>
        <dbReference type="Google" id="ProtNLM"/>
    </source>
</evidence>
<dbReference type="Proteomes" id="UP001222958">
    <property type="component" value="Unassembled WGS sequence"/>
</dbReference>
<dbReference type="AlphaFoldDB" id="A0AAP4A9G0"/>
<dbReference type="RefSeq" id="WP_279858259.1">
    <property type="nucleotide sequence ID" value="NZ_JARVUX010000012.1"/>
</dbReference>
<dbReference type="EMBL" id="JARVUX010000012">
    <property type="protein sequence ID" value="MDH2337302.1"/>
    <property type="molecule type" value="Genomic_DNA"/>
</dbReference>
<proteinExistence type="predicted"/>
<reference evidence="1" key="1">
    <citation type="submission" date="2023-04" db="EMBL/GenBank/DDBJ databases">
        <title>Epidemiological investigation of Clostridium perfringens isolated from cattle.</title>
        <authorList>
            <person name="Tian R."/>
        </authorList>
    </citation>
    <scope>NUCLEOTIDE SEQUENCE</scope>
    <source>
        <strain evidence="1">ZWCP172</strain>
    </source>
</reference>
<gene>
    <name evidence="1" type="ORF">QDQ28_14075</name>
</gene>
<organism evidence="1 2">
    <name type="scientific">Clostridium perfringens</name>
    <dbReference type="NCBI Taxonomy" id="1502"/>
    <lineage>
        <taxon>Bacteria</taxon>
        <taxon>Bacillati</taxon>
        <taxon>Bacillota</taxon>
        <taxon>Clostridia</taxon>
        <taxon>Eubacteriales</taxon>
        <taxon>Clostridiaceae</taxon>
        <taxon>Clostridium</taxon>
    </lineage>
</organism>
<evidence type="ECO:0000313" key="2">
    <source>
        <dbReference type="Proteomes" id="UP001222958"/>
    </source>
</evidence>
<sequence>MNNYQKRVLETRKDFLNLVKGTEKNIIKVYSKAAKELEEKLRTAKVGSKEEKYLSSMKRELDNYVKILRKDLKKELASGIKEASNLAAGIQTSFFDNILEQSVEATFKRMFSTIADEAVKQMVAAGYYKDGKTLDTRLWNLTKKNAEDIENLITTNIAKGSNSRELAKLVDKYINPKKILKQNYVVKGMDRNISYQATRLARTSLKHAFDESYRRTAGANPFTKGIKWNLSPSHHDRQVKKWGKDICDVYATQNDYSLGVGVFPADKLPISHPNCLCNLTTETTNLKEARKELADWVKGGKNEKLDAWMETYGKKYGIEL</sequence>
<evidence type="ECO:0000313" key="1">
    <source>
        <dbReference type="EMBL" id="MDH2337302.1"/>
    </source>
</evidence>
<comment type="caution">
    <text evidence="1">The sequence shown here is derived from an EMBL/GenBank/DDBJ whole genome shotgun (WGS) entry which is preliminary data.</text>
</comment>
<protein>
    <recommendedName>
        <fullName evidence="3">Phage head morphogenesis domain-containing protein</fullName>
    </recommendedName>
</protein>